<accession>M3DJJ4</accession>
<dbReference type="EMBL" id="AKWW02000062">
    <property type="protein sequence ID" value="EMF41408.1"/>
    <property type="molecule type" value="Genomic_DNA"/>
</dbReference>
<comment type="caution">
    <text evidence="1">The sequence shown here is derived from an EMBL/GenBank/DDBJ whole genome shotgun (WGS) entry which is preliminary data.</text>
</comment>
<evidence type="ECO:0000313" key="1">
    <source>
        <dbReference type="EMBL" id="EMF41408.1"/>
    </source>
</evidence>
<gene>
    <name evidence="1" type="ORF">LEP1GSC067_0954</name>
</gene>
<evidence type="ECO:0000313" key="2">
    <source>
        <dbReference type="Proteomes" id="UP000011754"/>
    </source>
</evidence>
<name>M3DJJ4_LEPIR</name>
<dbReference type="AlphaFoldDB" id="M3DJJ4"/>
<organism evidence="1 2">
    <name type="scientific">Leptospira interrogans serovar Lora str. TE 1992</name>
    <dbReference type="NCBI Taxonomy" id="1193028"/>
    <lineage>
        <taxon>Bacteria</taxon>
        <taxon>Pseudomonadati</taxon>
        <taxon>Spirochaetota</taxon>
        <taxon>Spirochaetia</taxon>
        <taxon>Leptospirales</taxon>
        <taxon>Leptospiraceae</taxon>
        <taxon>Leptospira</taxon>
    </lineage>
</organism>
<dbReference type="Proteomes" id="UP000011754">
    <property type="component" value="Unassembled WGS sequence"/>
</dbReference>
<protein>
    <submittedName>
        <fullName evidence="1">Uncharacterized protein</fullName>
    </submittedName>
</protein>
<reference evidence="1 2" key="1">
    <citation type="submission" date="2013-01" db="EMBL/GenBank/DDBJ databases">
        <authorList>
            <person name="Harkins D.M."/>
            <person name="Durkin A.S."/>
            <person name="Brinkac L.M."/>
            <person name="Haft D.H."/>
            <person name="Selengut J.D."/>
            <person name="Sanka R."/>
            <person name="DePew J."/>
            <person name="Purushe J."/>
            <person name="Hartskeerl R.A."/>
            <person name="Ahmed A."/>
            <person name="van der Linden H."/>
            <person name="Goris M.G.A."/>
            <person name="Vinetz J.M."/>
            <person name="Sutton G.G."/>
            <person name="Nierman W.C."/>
            <person name="Fouts D.E."/>
        </authorList>
    </citation>
    <scope>NUCLEOTIDE SEQUENCE [LARGE SCALE GENOMIC DNA]</scope>
    <source>
        <strain evidence="1 2">TE 1992</strain>
    </source>
</reference>
<sequence>MAWFQLILENVGTTTFEQRTTILENVGTTTFEQRVIINFYYILSYKKETTQIVIRNKNNLNSILKTLPLLLLGHMKIILYSDCFKT</sequence>
<proteinExistence type="predicted"/>